<keyword evidence="4" id="KW-1185">Reference proteome</keyword>
<dbReference type="Pfam" id="PF01266">
    <property type="entry name" value="DAO"/>
    <property type="match status" value="1"/>
</dbReference>
<feature type="domain" description="FAD dependent oxidoreductase" evidence="2">
    <location>
        <begin position="169"/>
        <end position="516"/>
    </location>
</feature>
<evidence type="ECO:0000313" key="3">
    <source>
        <dbReference type="EMBL" id="MDQ0321313.1"/>
    </source>
</evidence>
<evidence type="ECO:0000259" key="2">
    <source>
        <dbReference type="Pfam" id="PF01266"/>
    </source>
</evidence>
<protein>
    <submittedName>
        <fullName evidence="3">Glycine/D-amino acid oxidase-like deaminating enzyme</fullName>
    </submittedName>
</protein>
<dbReference type="SUPFAM" id="SSF51971">
    <property type="entry name" value="Nucleotide-binding domain"/>
    <property type="match status" value="1"/>
</dbReference>
<dbReference type="Proteomes" id="UP001230207">
    <property type="component" value="Unassembled WGS sequence"/>
</dbReference>
<proteinExistence type="predicted"/>
<dbReference type="InterPro" id="IPR036188">
    <property type="entry name" value="FAD/NAD-bd_sf"/>
</dbReference>
<comment type="caution">
    <text evidence="3">The sequence shown here is derived from an EMBL/GenBank/DDBJ whole genome shotgun (WGS) entry which is preliminary data.</text>
</comment>
<sequence length="545" mass="59152">MIIDVQHHAARWGVGPDGAKRRSFAFNFGPMRERPVYVCPLQGKAFEGNEVEPLSCRCNIAELSPRLAEIQPGAEAQFADREGRRLFEPFWEAVACQEDVTAFQASVGAAIKVIAKFLRIGHIALIPCHGLAIGSNACFLAWGQVVFLGVFGHWRSVNPGRREGQSMTDLLIVGGGIMGLWAGVKAAKEGLRVHIVERDRIGSGASGGLVGALMPHMPDRWNPKKQFQYDALVALEMDVAGLEAETGLSAGYRRSGRIMPLAKPHLREIALRHEQEALVNWHQGGREFFWNVEEQSSLSGWPADEFISSGVVLDTLAARVAPRALLALLATWLRRQENVVLEEGCGVAHLDLQAGKAEISDGRQLSFDRCIAAEGVATFGFLDTLSLSASSKPIGVAVKGQAALLDAGIDPTLPVIFNDGLYIIPHEDGRVAIGSTSEDHFGQPFSTDEQLDALIARARRFAPRLENAPVIERWAGLRPKAIGRDPIAGQHPDHTRLFVLGGGFKISFGIAHTLAAAVVAGLLGRDVQLPPSFTVDHHLRLQRQP</sequence>
<gene>
    <name evidence="3" type="ORF">QO002_003451</name>
</gene>
<dbReference type="PANTHER" id="PTHR13847:SF289">
    <property type="entry name" value="GLYCINE OXIDASE"/>
    <property type="match status" value="1"/>
</dbReference>
<dbReference type="InterPro" id="IPR006076">
    <property type="entry name" value="FAD-dep_OxRdtase"/>
</dbReference>
<organism evidence="3 4">
    <name type="scientific">Pararhizobium capsulatum DSM 1112</name>
    <dbReference type="NCBI Taxonomy" id="1121113"/>
    <lineage>
        <taxon>Bacteria</taxon>
        <taxon>Pseudomonadati</taxon>
        <taxon>Pseudomonadota</taxon>
        <taxon>Alphaproteobacteria</taxon>
        <taxon>Hyphomicrobiales</taxon>
        <taxon>Rhizobiaceae</taxon>
        <taxon>Rhizobium/Agrobacterium group</taxon>
        <taxon>Pararhizobium</taxon>
    </lineage>
</organism>
<dbReference type="Gene3D" id="3.50.50.60">
    <property type="entry name" value="FAD/NAD(P)-binding domain"/>
    <property type="match status" value="1"/>
</dbReference>
<dbReference type="EMBL" id="JAUSVF010000001">
    <property type="protein sequence ID" value="MDQ0321313.1"/>
    <property type="molecule type" value="Genomic_DNA"/>
</dbReference>
<accession>A0ABU0BSU6</accession>
<reference evidence="3 4" key="1">
    <citation type="submission" date="2023-07" db="EMBL/GenBank/DDBJ databases">
        <title>Genomic Encyclopedia of Type Strains, Phase IV (KMG-IV): sequencing the most valuable type-strain genomes for metagenomic binning, comparative biology and taxonomic classification.</title>
        <authorList>
            <person name="Goeker M."/>
        </authorList>
    </citation>
    <scope>NUCLEOTIDE SEQUENCE [LARGE SCALE GENOMIC DNA]</scope>
    <source>
        <strain evidence="3 4">DSM 1112</strain>
    </source>
</reference>
<dbReference type="Gene3D" id="3.30.9.10">
    <property type="entry name" value="D-Amino Acid Oxidase, subunit A, domain 2"/>
    <property type="match status" value="1"/>
</dbReference>
<evidence type="ECO:0000256" key="1">
    <source>
        <dbReference type="ARBA" id="ARBA00023002"/>
    </source>
</evidence>
<name>A0ABU0BSU6_9HYPH</name>
<dbReference type="PANTHER" id="PTHR13847">
    <property type="entry name" value="SARCOSINE DEHYDROGENASE-RELATED"/>
    <property type="match status" value="1"/>
</dbReference>
<keyword evidence="1" id="KW-0560">Oxidoreductase</keyword>
<evidence type="ECO:0000313" key="4">
    <source>
        <dbReference type="Proteomes" id="UP001230207"/>
    </source>
</evidence>